<dbReference type="InterPro" id="IPR007569">
    <property type="entry name" value="DUF559"/>
</dbReference>
<dbReference type="GO" id="GO:0004519">
    <property type="term" value="F:endonuclease activity"/>
    <property type="evidence" value="ECO:0007669"/>
    <property type="project" value="UniProtKB-KW"/>
</dbReference>
<dbReference type="AlphaFoldDB" id="A0A2T4YQD5"/>
<accession>A0A2T4YQD5</accession>
<keyword evidence="2" id="KW-0540">Nuclease</keyword>
<dbReference type="InterPro" id="IPR047216">
    <property type="entry name" value="Endonuclease_DUF559_bact"/>
</dbReference>
<dbReference type="SUPFAM" id="SSF52980">
    <property type="entry name" value="Restriction endonuclease-like"/>
    <property type="match status" value="1"/>
</dbReference>
<dbReference type="Gene3D" id="3.40.960.10">
    <property type="entry name" value="VSR Endonuclease"/>
    <property type="match status" value="1"/>
</dbReference>
<reference evidence="2 3" key="1">
    <citation type="submission" date="2018-04" db="EMBL/GenBank/DDBJ databases">
        <title>Genomic Encyclopedia of Type Strains, Phase III (KMG-III): the genomes of soil and plant-associated and newly described type strains.</title>
        <authorList>
            <person name="Whitman W."/>
        </authorList>
    </citation>
    <scope>NUCLEOTIDE SEQUENCE [LARGE SCALE GENOMIC DNA]</scope>
    <source>
        <strain evidence="2 3">NW12</strain>
    </source>
</reference>
<dbReference type="InterPro" id="IPR011335">
    <property type="entry name" value="Restrct_endonuc-II-like"/>
</dbReference>
<protein>
    <submittedName>
        <fullName evidence="2">Very-short-patch-repair endonuclease</fullName>
    </submittedName>
</protein>
<keyword evidence="2" id="KW-0255">Endonuclease</keyword>
<dbReference type="EMBL" id="PZZN01000002">
    <property type="protein sequence ID" value="PTM45726.1"/>
    <property type="molecule type" value="Genomic_DNA"/>
</dbReference>
<sequence>MAQPPISPSPSGEGLGWGTTLAKRATHMRRDPTEPEKRLWRGLSNSQLGGFKFRRQAVLGTRIVDFFCPATGLIVEVDGHTHDPDIDQNRDALMQQPGFTTIRVGNTDVMENAEGVLLHILSVAQGLPARAHWRLPHPNLVPGEGCPASFRPCRGHGRSDTPEGEGL</sequence>
<keyword evidence="2" id="KW-0378">Hydrolase</keyword>
<evidence type="ECO:0000313" key="2">
    <source>
        <dbReference type="EMBL" id="PTM45726.1"/>
    </source>
</evidence>
<evidence type="ECO:0000313" key="3">
    <source>
        <dbReference type="Proteomes" id="UP000240996"/>
    </source>
</evidence>
<keyword evidence="3" id="KW-1185">Reference proteome</keyword>
<dbReference type="Pfam" id="PF04480">
    <property type="entry name" value="DUF559"/>
    <property type="match status" value="1"/>
</dbReference>
<evidence type="ECO:0000259" key="1">
    <source>
        <dbReference type="Pfam" id="PF04480"/>
    </source>
</evidence>
<gene>
    <name evidence="2" type="ORF">C8J24_1954</name>
</gene>
<name>A0A2T4YQD5_9SPHN</name>
<comment type="caution">
    <text evidence="2">The sequence shown here is derived from an EMBL/GenBank/DDBJ whole genome shotgun (WGS) entry which is preliminary data.</text>
</comment>
<organism evidence="2 3">
    <name type="scientific">Sphingomonas aerolata</name>
    <dbReference type="NCBI Taxonomy" id="185951"/>
    <lineage>
        <taxon>Bacteria</taxon>
        <taxon>Pseudomonadati</taxon>
        <taxon>Pseudomonadota</taxon>
        <taxon>Alphaproteobacteria</taxon>
        <taxon>Sphingomonadales</taxon>
        <taxon>Sphingomonadaceae</taxon>
        <taxon>Sphingomonas</taxon>
    </lineage>
</organism>
<proteinExistence type="predicted"/>
<dbReference type="PANTHER" id="PTHR38590">
    <property type="entry name" value="BLL0828 PROTEIN"/>
    <property type="match status" value="1"/>
</dbReference>
<dbReference type="PANTHER" id="PTHR38590:SF1">
    <property type="entry name" value="BLL0828 PROTEIN"/>
    <property type="match status" value="1"/>
</dbReference>
<dbReference type="CDD" id="cd01038">
    <property type="entry name" value="Endonuclease_DUF559"/>
    <property type="match status" value="1"/>
</dbReference>
<dbReference type="Proteomes" id="UP000240996">
    <property type="component" value="Unassembled WGS sequence"/>
</dbReference>
<feature type="domain" description="DUF559" evidence="1">
    <location>
        <begin position="21"/>
        <end position="123"/>
    </location>
</feature>